<accession>A0ABQ8PWV4</accession>
<sequence>LGHLNYPACRALYRSGQLEGKTVKLTATELAADPPVCDACAQGKLTRDHFPPSDSRASEPLALVHLDLWGPALVTSFKTGM</sequence>
<gene>
    <name evidence="1" type="ORF">F5050DRAFT_1582277</name>
</gene>
<keyword evidence="2" id="KW-1185">Reference proteome</keyword>
<evidence type="ECO:0000313" key="1">
    <source>
        <dbReference type="EMBL" id="KAJ3990910.1"/>
    </source>
</evidence>
<name>A0ABQ8PWV4_9AGAR</name>
<protein>
    <recommendedName>
        <fullName evidence="3">GAG-pre-integrase domain-containing protein</fullName>
    </recommendedName>
</protein>
<dbReference type="EMBL" id="MU791334">
    <property type="protein sequence ID" value="KAJ3990910.1"/>
    <property type="molecule type" value="Genomic_DNA"/>
</dbReference>
<feature type="non-terminal residue" evidence="1">
    <location>
        <position position="1"/>
    </location>
</feature>
<reference evidence="1" key="1">
    <citation type="submission" date="2022-08" db="EMBL/GenBank/DDBJ databases">
        <authorList>
            <consortium name="DOE Joint Genome Institute"/>
            <person name="Min B."/>
            <person name="Riley R."/>
            <person name="Sierra-Patev S."/>
            <person name="Naranjo-Ortiz M."/>
            <person name="Looney B."/>
            <person name="Konkel Z."/>
            <person name="Slot J.C."/>
            <person name="Sakamoto Y."/>
            <person name="Steenwyk J.L."/>
            <person name="Rokas A."/>
            <person name="Carro J."/>
            <person name="Camarero S."/>
            <person name="Ferreira P."/>
            <person name="Molpeceres G."/>
            <person name="Ruiz-Duenas F.J."/>
            <person name="Serrano A."/>
            <person name="Henrissat B."/>
            <person name="Drula E."/>
            <person name="Hughes K.W."/>
            <person name="Mata J.L."/>
            <person name="Ishikawa N.K."/>
            <person name="Vargas-Isla R."/>
            <person name="Ushijima S."/>
            <person name="Smith C.A."/>
            <person name="Ahrendt S."/>
            <person name="Andreopoulos W."/>
            <person name="He G."/>
            <person name="Labutti K."/>
            <person name="Lipzen A."/>
            <person name="Ng V."/>
            <person name="Sandor L."/>
            <person name="Barry K."/>
            <person name="Martinez A.T."/>
            <person name="Xiao Y."/>
            <person name="Gibbons J.G."/>
            <person name="Terashima K."/>
            <person name="Hibbett D.S."/>
            <person name="Grigoriev I.V."/>
        </authorList>
    </citation>
    <scope>NUCLEOTIDE SEQUENCE</scope>
    <source>
        <strain evidence="1">TFB10827</strain>
    </source>
</reference>
<evidence type="ECO:0000313" key="2">
    <source>
        <dbReference type="Proteomes" id="UP001163828"/>
    </source>
</evidence>
<evidence type="ECO:0008006" key="3">
    <source>
        <dbReference type="Google" id="ProtNLM"/>
    </source>
</evidence>
<dbReference type="Proteomes" id="UP001163828">
    <property type="component" value="Unassembled WGS sequence"/>
</dbReference>
<comment type="caution">
    <text evidence="1">The sequence shown here is derived from an EMBL/GenBank/DDBJ whole genome shotgun (WGS) entry which is preliminary data.</text>
</comment>
<organism evidence="1 2">
    <name type="scientific">Lentinula boryana</name>
    <dbReference type="NCBI Taxonomy" id="40481"/>
    <lineage>
        <taxon>Eukaryota</taxon>
        <taxon>Fungi</taxon>
        <taxon>Dikarya</taxon>
        <taxon>Basidiomycota</taxon>
        <taxon>Agaricomycotina</taxon>
        <taxon>Agaricomycetes</taxon>
        <taxon>Agaricomycetidae</taxon>
        <taxon>Agaricales</taxon>
        <taxon>Marasmiineae</taxon>
        <taxon>Omphalotaceae</taxon>
        <taxon>Lentinula</taxon>
    </lineage>
</organism>
<proteinExistence type="predicted"/>